<accession>A0A9X5FEN0</accession>
<evidence type="ECO:0000313" key="6">
    <source>
        <dbReference type="Proteomes" id="UP000774283"/>
    </source>
</evidence>
<evidence type="ECO:0000259" key="4">
    <source>
        <dbReference type="PROSITE" id="PS50977"/>
    </source>
</evidence>
<dbReference type="InterPro" id="IPR036271">
    <property type="entry name" value="Tet_transcr_reg_TetR-rel_C_sf"/>
</dbReference>
<dbReference type="GO" id="GO:0000976">
    <property type="term" value="F:transcription cis-regulatory region binding"/>
    <property type="evidence" value="ECO:0007669"/>
    <property type="project" value="TreeGrafter"/>
</dbReference>
<keyword evidence="6" id="KW-1185">Reference proteome</keyword>
<dbReference type="PROSITE" id="PS50977">
    <property type="entry name" value="HTH_TETR_2"/>
    <property type="match status" value="1"/>
</dbReference>
<dbReference type="Proteomes" id="UP000774283">
    <property type="component" value="Unassembled WGS sequence"/>
</dbReference>
<gene>
    <name evidence="5" type="ORF">HF995_11555</name>
</gene>
<feature type="DNA-binding region" description="H-T-H motif" evidence="2">
    <location>
        <begin position="49"/>
        <end position="68"/>
    </location>
</feature>
<feature type="domain" description="HTH tetR-type" evidence="4">
    <location>
        <begin position="27"/>
        <end position="86"/>
    </location>
</feature>
<dbReference type="RefSeq" id="WP_168447975.1">
    <property type="nucleotide sequence ID" value="NZ_JAAXOW010000004.1"/>
</dbReference>
<comment type="caution">
    <text evidence="5">The sequence shown here is derived from an EMBL/GenBank/DDBJ whole genome shotgun (WGS) entry which is preliminary data.</text>
</comment>
<dbReference type="SUPFAM" id="SSF48498">
    <property type="entry name" value="Tetracyclin repressor-like, C-terminal domain"/>
    <property type="match status" value="1"/>
</dbReference>
<dbReference type="Pfam" id="PF00440">
    <property type="entry name" value="TetR_N"/>
    <property type="match status" value="1"/>
</dbReference>
<dbReference type="InterPro" id="IPR050109">
    <property type="entry name" value="HTH-type_TetR-like_transc_reg"/>
</dbReference>
<name>A0A9X5FEN0_9MICO</name>
<dbReference type="Pfam" id="PF19344">
    <property type="entry name" value="TetR_C_32"/>
    <property type="match status" value="1"/>
</dbReference>
<dbReference type="PANTHER" id="PTHR30055:SF160">
    <property type="entry name" value="TRANSCRIPTIONAL REGULATORY PROTEIN (PROBABLY ASNC-FAMILY)-RELATED"/>
    <property type="match status" value="1"/>
</dbReference>
<organism evidence="5 6">
    <name type="scientific">Sanguibacter hominis ATCC BAA-789</name>
    <dbReference type="NCBI Taxonomy" id="1312740"/>
    <lineage>
        <taxon>Bacteria</taxon>
        <taxon>Bacillati</taxon>
        <taxon>Actinomycetota</taxon>
        <taxon>Actinomycetes</taxon>
        <taxon>Micrococcales</taxon>
        <taxon>Sanguibacteraceae</taxon>
        <taxon>Sanguibacter</taxon>
    </lineage>
</organism>
<evidence type="ECO:0000256" key="3">
    <source>
        <dbReference type="SAM" id="MobiDB-lite"/>
    </source>
</evidence>
<dbReference type="Gene3D" id="1.10.357.10">
    <property type="entry name" value="Tetracycline Repressor, domain 2"/>
    <property type="match status" value="1"/>
</dbReference>
<dbReference type="GO" id="GO:0003700">
    <property type="term" value="F:DNA-binding transcription factor activity"/>
    <property type="evidence" value="ECO:0007669"/>
    <property type="project" value="TreeGrafter"/>
</dbReference>
<reference evidence="5 6" key="1">
    <citation type="submission" date="2020-04" db="EMBL/GenBank/DDBJ databases">
        <title>MicrobeNet Type strains.</title>
        <authorList>
            <person name="Nicholson A.C."/>
        </authorList>
    </citation>
    <scope>NUCLEOTIDE SEQUENCE [LARGE SCALE GENOMIC DNA]</scope>
    <source>
        <strain evidence="5 6">ATCC BAA-789</strain>
    </source>
</reference>
<keyword evidence="1 2" id="KW-0238">DNA-binding</keyword>
<evidence type="ECO:0000313" key="5">
    <source>
        <dbReference type="EMBL" id="NKX93897.1"/>
    </source>
</evidence>
<sequence>MRANDVVEQVGTDAADGRSTRWEGHRVARRTELTHAARRAVHRRGPDLSMDEIASELGTSKSILYRYFGDKVGLQNAVGEAVVEAIRATLAQASEHAPTPRASLEAMVRAYLQMIEHSPSVYYFVTRNAPVANSVVKHSGDAPLTAQQAPLSDFMHSVVALVARPFAEEVGSYDTAQVDAWAAGAVGFVTGTGEWWLSRRDSPTTPDAAHVAAQITAWLWVGPGGGMIPQARTTP</sequence>
<dbReference type="SUPFAM" id="SSF46689">
    <property type="entry name" value="Homeodomain-like"/>
    <property type="match status" value="1"/>
</dbReference>
<dbReference type="InterPro" id="IPR045823">
    <property type="entry name" value="TetR_C_32"/>
</dbReference>
<protein>
    <submittedName>
        <fullName evidence="5">TetR family transcriptional regulator</fullName>
    </submittedName>
</protein>
<evidence type="ECO:0000256" key="1">
    <source>
        <dbReference type="ARBA" id="ARBA00023125"/>
    </source>
</evidence>
<dbReference type="InterPro" id="IPR001647">
    <property type="entry name" value="HTH_TetR"/>
</dbReference>
<feature type="compositionally biased region" description="Basic and acidic residues" evidence="3">
    <location>
        <begin position="15"/>
        <end position="25"/>
    </location>
</feature>
<evidence type="ECO:0000256" key="2">
    <source>
        <dbReference type="PROSITE-ProRule" id="PRU00335"/>
    </source>
</evidence>
<feature type="region of interest" description="Disordered" evidence="3">
    <location>
        <begin position="1"/>
        <end position="25"/>
    </location>
</feature>
<proteinExistence type="predicted"/>
<dbReference type="PANTHER" id="PTHR30055">
    <property type="entry name" value="HTH-TYPE TRANSCRIPTIONAL REGULATOR RUTR"/>
    <property type="match status" value="1"/>
</dbReference>
<dbReference type="EMBL" id="JAAXOW010000004">
    <property type="protein sequence ID" value="NKX93897.1"/>
    <property type="molecule type" value="Genomic_DNA"/>
</dbReference>
<dbReference type="InterPro" id="IPR009057">
    <property type="entry name" value="Homeodomain-like_sf"/>
</dbReference>
<dbReference type="AlphaFoldDB" id="A0A9X5FEN0"/>